<proteinExistence type="inferred from homology"/>
<evidence type="ECO:0000256" key="8">
    <source>
        <dbReference type="ARBA" id="ARBA00022989"/>
    </source>
</evidence>
<comment type="subcellular location">
    <subcellularLocation>
        <location evidence="1">Cell junction</location>
        <location evidence="1">Tight junction</location>
    </subcellularLocation>
    <subcellularLocation>
        <location evidence="2">Cell membrane</location>
        <topology evidence="2">Multi-pass membrane protein</topology>
    </subcellularLocation>
</comment>
<evidence type="ECO:0000256" key="4">
    <source>
        <dbReference type="ARBA" id="ARBA00022427"/>
    </source>
</evidence>
<sequence>MAFQLFGYILTIAGLCGLLIGTFTNEWKISGHDNDKSVILVKYEGLWMQCSVDSSSHVRCTNFNSLLHQTFEIRMSRVFMIISIVLSSFAVLVAVSGLRCTKFLDDNETMKDRTAFFGGILSVCGGLFALGITSWFTYLIVDDFYQKDDDKDKYVIGKSLIGAFVASLLCLFGGVFLCACSVKSLRSNNKFSQHLVSKNPEKDYV</sequence>
<accession>A0AB32TDF6</accession>
<keyword evidence="6 10" id="KW-0812">Transmembrane</keyword>
<evidence type="ECO:0000256" key="10">
    <source>
        <dbReference type="SAM" id="Phobius"/>
    </source>
</evidence>
<keyword evidence="5" id="KW-1003">Cell membrane</keyword>
<dbReference type="GO" id="GO:0005886">
    <property type="term" value="C:plasma membrane"/>
    <property type="evidence" value="ECO:0007669"/>
    <property type="project" value="UniProtKB-SubCell"/>
</dbReference>
<evidence type="ECO:0000313" key="12">
    <source>
        <dbReference type="RefSeq" id="XP_068072563.1"/>
    </source>
</evidence>
<evidence type="ECO:0000256" key="3">
    <source>
        <dbReference type="ARBA" id="ARBA00008295"/>
    </source>
</evidence>
<keyword evidence="4" id="KW-0796">Tight junction</keyword>
<dbReference type="PANTHER" id="PTHR12002">
    <property type="entry name" value="CLAUDIN"/>
    <property type="match status" value="1"/>
</dbReference>
<organism evidence="11 12">
    <name type="scientific">Danio rerio</name>
    <name type="common">Zebrafish</name>
    <name type="synonym">Brachydanio rerio</name>
    <dbReference type="NCBI Taxonomy" id="7955"/>
    <lineage>
        <taxon>Eukaryota</taxon>
        <taxon>Metazoa</taxon>
        <taxon>Chordata</taxon>
        <taxon>Craniata</taxon>
        <taxon>Vertebrata</taxon>
        <taxon>Euteleostomi</taxon>
        <taxon>Actinopterygii</taxon>
        <taxon>Neopterygii</taxon>
        <taxon>Teleostei</taxon>
        <taxon>Ostariophysi</taxon>
        <taxon>Cypriniformes</taxon>
        <taxon>Danionidae</taxon>
        <taxon>Danioninae</taxon>
        <taxon>Danio</taxon>
    </lineage>
</organism>
<dbReference type="GeneID" id="101883865"/>
<evidence type="ECO:0000313" key="11">
    <source>
        <dbReference type="Proteomes" id="UP000000437"/>
    </source>
</evidence>
<reference evidence="12" key="1">
    <citation type="submission" date="2025-08" db="UniProtKB">
        <authorList>
            <consortium name="RefSeq"/>
        </authorList>
    </citation>
    <scope>IDENTIFICATION</scope>
    <source>
        <strain evidence="12">Tuebingen</strain>
        <tissue evidence="12">Fibroblasts and whole tissue</tissue>
    </source>
</reference>
<evidence type="ECO:0000256" key="2">
    <source>
        <dbReference type="ARBA" id="ARBA00004651"/>
    </source>
</evidence>
<feature type="transmembrane region" description="Helical" evidence="10">
    <location>
        <begin position="160"/>
        <end position="182"/>
    </location>
</feature>
<feature type="transmembrane region" description="Helical" evidence="10">
    <location>
        <begin position="116"/>
        <end position="140"/>
    </location>
</feature>
<keyword evidence="8 10" id="KW-1133">Transmembrane helix</keyword>
<keyword evidence="9 10" id="KW-0472">Membrane</keyword>
<dbReference type="KEGG" id="dre:101883865"/>
<keyword evidence="7" id="KW-0965">Cell junction</keyword>
<protein>
    <submittedName>
        <fullName evidence="12">Claudin-1</fullName>
    </submittedName>
</protein>
<dbReference type="GO" id="GO:0005923">
    <property type="term" value="C:bicellular tight junction"/>
    <property type="evidence" value="ECO:0007669"/>
    <property type="project" value="UniProtKB-SubCell"/>
</dbReference>
<dbReference type="PRINTS" id="PR01077">
    <property type="entry name" value="CLAUDIN"/>
</dbReference>
<gene>
    <name evidence="12" type="primary">LOC101883865</name>
</gene>
<dbReference type="GO" id="GO:0005198">
    <property type="term" value="F:structural molecule activity"/>
    <property type="evidence" value="ECO:0007669"/>
    <property type="project" value="InterPro"/>
</dbReference>
<dbReference type="InterPro" id="IPR006187">
    <property type="entry name" value="Claudin"/>
</dbReference>
<evidence type="ECO:0000256" key="9">
    <source>
        <dbReference type="ARBA" id="ARBA00023136"/>
    </source>
</evidence>
<dbReference type="Gene3D" id="1.20.140.150">
    <property type="match status" value="1"/>
</dbReference>
<evidence type="ECO:0000256" key="7">
    <source>
        <dbReference type="ARBA" id="ARBA00022949"/>
    </source>
</evidence>
<evidence type="ECO:0000256" key="1">
    <source>
        <dbReference type="ARBA" id="ARBA00004435"/>
    </source>
</evidence>
<dbReference type="Pfam" id="PF00822">
    <property type="entry name" value="PMP22_Claudin"/>
    <property type="match status" value="1"/>
</dbReference>
<name>A0AB32TDF6_DANRE</name>
<dbReference type="RefSeq" id="XP_068072563.1">
    <property type="nucleotide sequence ID" value="XM_068216462.2"/>
</dbReference>
<dbReference type="InterPro" id="IPR004031">
    <property type="entry name" value="PMP22/EMP/MP20/Claudin"/>
</dbReference>
<feature type="transmembrane region" description="Helical" evidence="10">
    <location>
        <begin position="5"/>
        <end position="24"/>
    </location>
</feature>
<comment type="similarity">
    <text evidence="3">Belongs to the claudin family.</text>
</comment>
<dbReference type="AlphaFoldDB" id="A0AB32TDF6"/>
<dbReference type="Proteomes" id="UP000000437">
    <property type="component" value="Chromosome 22"/>
</dbReference>
<keyword evidence="11" id="KW-1185">Reference proteome</keyword>
<feature type="transmembrane region" description="Helical" evidence="10">
    <location>
        <begin position="75"/>
        <end position="95"/>
    </location>
</feature>
<evidence type="ECO:0000256" key="5">
    <source>
        <dbReference type="ARBA" id="ARBA00022475"/>
    </source>
</evidence>
<evidence type="ECO:0000256" key="6">
    <source>
        <dbReference type="ARBA" id="ARBA00022692"/>
    </source>
</evidence>